<evidence type="ECO:0000256" key="2">
    <source>
        <dbReference type="ARBA" id="ARBA00019014"/>
    </source>
</evidence>
<evidence type="ECO:0000256" key="1">
    <source>
        <dbReference type="ARBA" id="ARBA00007768"/>
    </source>
</evidence>
<dbReference type="EMBL" id="SNRY01000045">
    <property type="protein sequence ID" value="KAA6349520.1"/>
    <property type="molecule type" value="Genomic_DNA"/>
</dbReference>
<feature type="non-terminal residue" evidence="3">
    <location>
        <position position="1"/>
    </location>
</feature>
<comment type="similarity">
    <text evidence="1">Belongs to the CutC family.</text>
</comment>
<dbReference type="InterPro" id="IPR005627">
    <property type="entry name" value="CutC-like"/>
</dbReference>
<dbReference type="Gene3D" id="3.20.20.380">
    <property type="entry name" value="Copper homeostasis (CutC) domain"/>
    <property type="match status" value="1"/>
</dbReference>
<dbReference type="PANTHER" id="PTHR12598">
    <property type="entry name" value="COPPER HOMEOSTASIS PROTEIN CUTC"/>
    <property type="match status" value="1"/>
</dbReference>
<dbReference type="InterPro" id="IPR036822">
    <property type="entry name" value="CutC-like_dom_sf"/>
</dbReference>
<reference evidence="3" key="1">
    <citation type="submission" date="2019-03" db="EMBL/GenBank/DDBJ databases">
        <title>Single cell metagenomics reveals metabolic interactions within the superorganism composed of flagellate Streblomastix strix and complex community of Bacteroidetes bacteria on its surface.</title>
        <authorList>
            <person name="Treitli S.C."/>
            <person name="Kolisko M."/>
            <person name="Husnik F."/>
            <person name="Keeling P."/>
            <person name="Hampl V."/>
        </authorList>
    </citation>
    <scope>NUCLEOTIDE SEQUENCE</scope>
    <source>
        <strain evidence="3">STM</strain>
    </source>
</reference>
<protein>
    <recommendedName>
        <fullName evidence="2">Copper homeostasis protein cutC homolog</fullName>
    </recommendedName>
</protein>
<proteinExistence type="inferred from homology"/>
<dbReference type="Pfam" id="PF03932">
    <property type="entry name" value="CutC"/>
    <property type="match status" value="1"/>
</dbReference>
<dbReference type="SUPFAM" id="SSF110395">
    <property type="entry name" value="CutC-like"/>
    <property type="match status" value="1"/>
</dbReference>
<accession>A0A5J4SWC1</accession>
<dbReference type="PANTHER" id="PTHR12598:SF0">
    <property type="entry name" value="COPPER HOMEOSTASIS PROTEIN CUTC HOMOLOG"/>
    <property type="match status" value="1"/>
</dbReference>
<comment type="caution">
    <text evidence="3">The sequence shown here is derived from an EMBL/GenBank/DDBJ whole genome shotgun (WGS) entry which is preliminary data.</text>
</comment>
<gene>
    <name evidence="3" type="ORF">EZS27_003031</name>
</gene>
<dbReference type="AlphaFoldDB" id="A0A5J4SWC1"/>
<dbReference type="GO" id="GO:0005507">
    <property type="term" value="F:copper ion binding"/>
    <property type="evidence" value="ECO:0007669"/>
    <property type="project" value="TreeGrafter"/>
</dbReference>
<sequence length="126" mass="13846">HRAFDKCIRPHEALEQLIALGCDRILTSGQKPAAEAGIPLLKELVEQAGDRIIIMPGCGINEKNIARIAAETGAKEFHFSAREGKESGMTHHDFEVSMGGTVTIDEYLQPVTTARRVRDTIEALHK</sequence>
<name>A0A5J4SWC1_9ZZZZ</name>
<evidence type="ECO:0000313" key="3">
    <source>
        <dbReference type="EMBL" id="KAA6349520.1"/>
    </source>
</evidence>
<organism evidence="3">
    <name type="scientific">termite gut metagenome</name>
    <dbReference type="NCBI Taxonomy" id="433724"/>
    <lineage>
        <taxon>unclassified sequences</taxon>
        <taxon>metagenomes</taxon>
        <taxon>organismal metagenomes</taxon>
    </lineage>
</organism>